<comment type="similarity">
    <text evidence="2">Belongs to the phospholipase D family.</text>
</comment>
<dbReference type="InterPro" id="IPR051406">
    <property type="entry name" value="PLD_domain"/>
</dbReference>
<reference evidence="9 10" key="1">
    <citation type="submission" date="2017-07" db="EMBL/GenBank/DDBJ databases">
        <title>Recovery of genomes from metagenomes via a dereplication, aggregation, and scoring strategy.</title>
        <authorList>
            <person name="Sieber C.M."/>
            <person name="Probst A.J."/>
            <person name="Sharrar A."/>
            <person name="Thomas B.C."/>
            <person name="Hess M."/>
            <person name="Tringe S.G."/>
            <person name="Banfield J.F."/>
        </authorList>
    </citation>
    <scope>NUCLEOTIDE SEQUENCE [LARGE SCALE GENOMIC DNA]</scope>
    <source>
        <strain evidence="9">JGI_Cruoil_03_44_89</strain>
    </source>
</reference>
<evidence type="ECO:0000313" key="10">
    <source>
        <dbReference type="Proteomes" id="UP000215215"/>
    </source>
</evidence>
<keyword evidence="4" id="KW-0378">Hydrolase</keyword>
<proteinExistence type="inferred from homology"/>
<organism evidence="9 10">
    <name type="scientific">candidate division WOR-3 bacterium JGI_Cruoil_03_44_89</name>
    <dbReference type="NCBI Taxonomy" id="1973748"/>
    <lineage>
        <taxon>Bacteria</taxon>
        <taxon>Bacteria division WOR-3</taxon>
    </lineage>
</organism>
<dbReference type="GO" id="GO:0004630">
    <property type="term" value="F:phospholipase D activity"/>
    <property type="evidence" value="ECO:0007669"/>
    <property type="project" value="UniProtKB-EC"/>
</dbReference>
<dbReference type="AlphaFoldDB" id="A0A235BY70"/>
<dbReference type="EMBL" id="NOZQ01000025">
    <property type="protein sequence ID" value="OYD17293.1"/>
    <property type="molecule type" value="Genomic_DNA"/>
</dbReference>
<keyword evidence="6" id="KW-0443">Lipid metabolism</keyword>
<feature type="chain" id="PRO_5012353352" description="phospholipase D" evidence="7">
    <location>
        <begin position="21"/>
        <end position="188"/>
    </location>
</feature>
<dbReference type="Proteomes" id="UP000215215">
    <property type="component" value="Unassembled WGS sequence"/>
</dbReference>
<dbReference type="Gene3D" id="3.30.870.10">
    <property type="entry name" value="Endonuclease Chain A"/>
    <property type="match status" value="1"/>
</dbReference>
<protein>
    <recommendedName>
        <fullName evidence="3">phospholipase D</fullName>
        <ecNumber evidence="3">3.1.4.4</ecNumber>
    </recommendedName>
</protein>
<dbReference type="PANTHER" id="PTHR43856">
    <property type="entry name" value="CARDIOLIPIN HYDROLASE"/>
    <property type="match status" value="1"/>
</dbReference>
<feature type="domain" description="PLD phosphodiesterase" evidence="8">
    <location>
        <begin position="120"/>
        <end position="147"/>
    </location>
</feature>
<dbReference type="SUPFAM" id="SSF56024">
    <property type="entry name" value="Phospholipase D/nuclease"/>
    <property type="match status" value="1"/>
</dbReference>
<evidence type="ECO:0000256" key="2">
    <source>
        <dbReference type="ARBA" id="ARBA00008664"/>
    </source>
</evidence>
<evidence type="ECO:0000256" key="7">
    <source>
        <dbReference type="SAM" id="SignalP"/>
    </source>
</evidence>
<dbReference type="InterPro" id="IPR025202">
    <property type="entry name" value="PLD-like_dom"/>
</dbReference>
<dbReference type="PROSITE" id="PS50035">
    <property type="entry name" value="PLD"/>
    <property type="match status" value="1"/>
</dbReference>
<evidence type="ECO:0000256" key="4">
    <source>
        <dbReference type="ARBA" id="ARBA00022801"/>
    </source>
</evidence>
<comment type="catalytic activity">
    <reaction evidence="1">
        <text>a 1,2-diacyl-sn-glycero-3-phosphocholine + H2O = a 1,2-diacyl-sn-glycero-3-phosphate + choline + H(+)</text>
        <dbReference type="Rhea" id="RHEA:14445"/>
        <dbReference type="ChEBI" id="CHEBI:15354"/>
        <dbReference type="ChEBI" id="CHEBI:15377"/>
        <dbReference type="ChEBI" id="CHEBI:15378"/>
        <dbReference type="ChEBI" id="CHEBI:57643"/>
        <dbReference type="ChEBI" id="CHEBI:58608"/>
        <dbReference type="EC" id="3.1.4.4"/>
    </reaction>
</comment>
<dbReference type="GO" id="GO:0006793">
    <property type="term" value="P:phosphorus metabolic process"/>
    <property type="evidence" value="ECO:0007669"/>
    <property type="project" value="UniProtKB-ARBA"/>
</dbReference>
<evidence type="ECO:0000256" key="3">
    <source>
        <dbReference type="ARBA" id="ARBA00012027"/>
    </source>
</evidence>
<accession>A0A235BY70</accession>
<dbReference type="GO" id="GO:0016042">
    <property type="term" value="P:lipid catabolic process"/>
    <property type="evidence" value="ECO:0007669"/>
    <property type="project" value="UniProtKB-KW"/>
</dbReference>
<dbReference type="GO" id="GO:0016891">
    <property type="term" value="F:RNA endonuclease activity producing 5'-phosphomonoesters, hydrolytic mechanism"/>
    <property type="evidence" value="ECO:0007669"/>
    <property type="project" value="TreeGrafter"/>
</dbReference>
<dbReference type="PANTHER" id="PTHR43856:SF1">
    <property type="entry name" value="MITOCHONDRIAL CARDIOLIPIN HYDROLASE"/>
    <property type="match status" value="1"/>
</dbReference>
<comment type="caution">
    <text evidence="9">The sequence shown here is derived from an EMBL/GenBank/DDBJ whole genome shotgun (WGS) entry which is preliminary data.</text>
</comment>
<dbReference type="EC" id="3.1.4.4" evidence="3"/>
<evidence type="ECO:0000256" key="1">
    <source>
        <dbReference type="ARBA" id="ARBA00000798"/>
    </source>
</evidence>
<name>A0A235BY70_UNCW3</name>
<dbReference type="Pfam" id="PF13091">
    <property type="entry name" value="PLDc_2"/>
    <property type="match status" value="1"/>
</dbReference>
<evidence type="ECO:0000313" key="9">
    <source>
        <dbReference type="EMBL" id="OYD17293.1"/>
    </source>
</evidence>
<sequence>MKKTYIALVFLLFSVSICMGEPAESVEMICNRDYTPALFNAISGAKDSIHIIMYSGGYYPDHPEGINRRVYRALVAAKDRGVDIKVILDASDWNPNNTGKNEKLEGYLEANGIKVWWDPPDITSHCKFIVVDVHTVIVGSTNWTYYALVHNNEANVLIKSKPLAVEFESYFRDVLGVSTDKLDIEYKE</sequence>
<gene>
    <name evidence="9" type="ORF">CH333_01300</name>
</gene>
<dbReference type="InterPro" id="IPR001736">
    <property type="entry name" value="PLipase_D/transphosphatidylase"/>
</dbReference>
<keyword evidence="5" id="KW-0442">Lipid degradation</keyword>
<feature type="signal peptide" evidence="7">
    <location>
        <begin position="1"/>
        <end position="20"/>
    </location>
</feature>
<evidence type="ECO:0000256" key="5">
    <source>
        <dbReference type="ARBA" id="ARBA00022963"/>
    </source>
</evidence>
<evidence type="ECO:0000259" key="8">
    <source>
        <dbReference type="PROSITE" id="PS50035"/>
    </source>
</evidence>
<evidence type="ECO:0000256" key="6">
    <source>
        <dbReference type="ARBA" id="ARBA00023098"/>
    </source>
</evidence>
<keyword evidence="7" id="KW-0732">Signal</keyword>